<dbReference type="AlphaFoldDB" id="A0AAV9X1B9"/>
<reference evidence="3 4" key="1">
    <citation type="submission" date="2019-10" db="EMBL/GenBank/DDBJ databases">
        <authorList>
            <person name="Palmer J.M."/>
        </authorList>
    </citation>
    <scope>NUCLEOTIDE SEQUENCE [LARGE SCALE GENOMIC DNA]</scope>
    <source>
        <strain evidence="3 4">TWF694</strain>
    </source>
</reference>
<name>A0AAV9X1B9_9PEZI</name>
<evidence type="ECO:0000256" key="2">
    <source>
        <dbReference type="ARBA" id="ARBA00023239"/>
    </source>
</evidence>
<keyword evidence="1" id="KW-0210">Decarboxylase</keyword>
<keyword evidence="2" id="KW-0456">Lyase</keyword>
<evidence type="ECO:0000313" key="4">
    <source>
        <dbReference type="Proteomes" id="UP001365542"/>
    </source>
</evidence>
<protein>
    <recommendedName>
        <fullName evidence="5">Phosphatidylserine decarboxylase</fullName>
    </recommendedName>
</protein>
<dbReference type="GO" id="GO:0006646">
    <property type="term" value="P:phosphatidylethanolamine biosynthetic process"/>
    <property type="evidence" value="ECO:0007669"/>
    <property type="project" value="TreeGrafter"/>
</dbReference>
<evidence type="ECO:0000313" key="3">
    <source>
        <dbReference type="EMBL" id="KAK6532184.1"/>
    </source>
</evidence>
<comment type="caution">
    <text evidence="3">The sequence shown here is derived from an EMBL/GenBank/DDBJ whole genome shotgun (WGS) entry which is preliminary data.</text>
</comment>
<dbReference type="PANTHER" id="PTHR10067">
    <property type="entry name" value="PHOSPHATIDYLSERINE DECARBOXYLASE"/>
    <property type="match status" value="1"/>
</dbReference>
<evidence type="ECO:0008006" key="5">
    <source>
        <dbReference type="Google" id="ProtNLM"/>
    </source>
</evidence>
<dbReference type="GO" id="GO:0004609">
    <property type="term" value="F:phosphatidylserine decarboxylase activity"/>
    <property type="evidence" value="ECO:0007669"/>
    <property type="project" value="InterPro"/>
</dbReference>
<accession>A0AAV9X1B9</accession>
<dbReference type="Proteomes" id="UP001365542">
    <property type="component" value="Unassembled WGS sequence"/>
</dbReference>
<organism evidence="3 4">
    <name type="scientific">Orbilia ellipsospora</name>
    <dbReference type="NCBI Taxonomy" id="2528407"/>
    <lineage>
        <taxon>Eukaryota</taxon>
        <taxon>Fungi</taxon>
        <taxon>Dikarya</taxon>
        <taxon>Ascomycota</taxon>
        <taxon>Pezizomycotina</taxon>
        <taxon>Orbiliomycetes</taxon>
        <taxon>Orbiliales</taxon>
        <taxon>Orbiliaceae</taxon>
        <taxon>Orbilia</taxon>
    </lineage>
</organism>
<dbReference type="Pfam" id="PF02666">
    <property type="entry name" value="PS_Dcarbxylase"/>
    <property type="match status" value="1"/>
</dbReference>
<dbReference type="InterPro" id="IPR003817">
    <property type="entry name" value="PS_Dcarbxylase"/>
</dbReference>
<sequence>MSMEAANPKLGTVAILMIGMAEVSSVDFMGRKKGDMIAQGDQIGMFHFGGSTHCLIFGPNVNLDFSVSKPNAGGYVEVHSPLTNIAAIV</sequence>
<dbReference type="GO" id="GO:0005739">
    <property type="term" value="C:mitochondrion"/>
    <property type="evidence" value="ECO:0007669"/>
    <property type="project" value="TreeGrafter"/>
</dbReference>
<proteinExistence type="predicted"/>
<gene>
    <name evidence="3" type="ORF">TWF694_003344</name>
</gene>
<keyword evidence="4" id="KW-1185">Reference proteome</keyword>
<dbReference type="EMBL" id="JAVHJO010000012">
    <property type="protein sequence ID" value="KAK6532184.1"/>
    <property type="molecule type" value="Genomic_DNA"/>
</dbReference>
<dbReference type="PANTHER" id="PTHR10067:SF9">
    <property type="entry name" value="PHOSPHATIDYLSERINE DECARBOXYLASE FAMILY PROTEIN (AFU_ORTHOLOGUE AFUA_7G01730)"/>
    <property type="match status" value="1"/>
</dbReference>
<evidence type="ECO:0000256" key="1">
    <source>
        <dbReference type="ARBA" id="ARBA00022793"/>
    </source>
</evidence>